<dbReference type="EMBL" id="UZAF01021631">
    <property type="protein sequence ID" value="VDO79656.1"/>
    <property type="molecule type" value="Genomic_DNA"/>
</dbReference>
<accession>A0A3P7XX19</accession>
<proteinExistence type="predicted"/>
<evidence type="ECO:0000313" key="1">
    <source>
        <dbReference type="EMBL" id="VDO79656.1"/>
    </source>
</evidence>
<protein>
    <submittedName>
        <fullName evidence="1">Uncharacterized protein</fullName>
    </submittedName>
</protein>
<organism evidence="1 2">
    <name type="scientific">Haemonchus placei</name>
    <name type="common">Barber's pole worm</name>
    <dbReference type="NCBI Taxonomy" id="6290"/>
    <lineage>
        <taxon>Eukaryota</taxon>
        <taxon>Metazoa</taxon>
        <taxon>Ecdysozoa</taxon>
        <taxon>Nematoda</taxon>
        <taxon>Chromadorea</taxon>
        <taxon>Rhabditida</taxon>
        <taxon>Rhabditina</taxon>
        <taxon>Rhabditomorpha</taxon>
        <taxon>Strongyloidea</taxon>
        <taxon>Trichostrongylidae</taxon>
        <taxon>Haemonchus</taxon>
    </lineage>
</organism>
<sequence length="42" mass="4956">MTGIDRFVRLLLHFCFVCAGIRLWSSIIIRGHNSRLCFFLRS</sequence>
<dbReference type="AlphaFoldDB" id="A0A3P7XX19"/>
<gene>
    <name evidence="1" type="ORF">HPLM_LOCUS19835</name>
</gene>
<keyword evidence="2" id="KW-1185">Reference proteome</keyword>
<name>A0A3P7XX19_HAEPC</name>
<evidence type="ECO:0000313" key="2">
    <source>
        <dbReference type="Proteomes" id="UP000268014"/>
    </source>
</evidence>
<dbReference type="Proteomes" id="UP000268014">
    <property type="component" value="Unassembled WGS sequence"/>
</dbReference>
<reference evidence="1 2" key="1">
    <citation type="submission" date="2018-11" db="EMBL/GenBank/DDBJ databases">
        <authorList>
            <consortium name="Pathogen Informatics"/>
        </authorList>
    </citation>
    <scope>NUCLEOTIDE SEQUENCE [LARGE SCALE GENOMIC DNA]</scope>
    <source>
        <strain evidence="1 2">MHpl1</strain>
    </source>
</reference>